<protein>
    <submittedName>
        <fullName evidence="2">Helix-turn-helix domain-containing protein</fullName>
    </submittedName>
</protein>
<reference evidence="2 3" key="1">
    <citation type="submission" date="2019-09" db="EMBL/GenBank/DDBJ databases">
        <title>Mumia zhuanghuii sp. nov. isolated from the intestinal contents of plateau pika (Ochotona curzoniae) in the Qinghai-Tibet plateau of China.</title>
        <authorList>
            <person name="Tian Z."/>
        </authorList>
    </citation>
    <scope>NUCLEOTIDE SEQUENCE [LARGE SCALE GENOMIC DNA]</scope>
    <source>
        <strain evidence="3">350</strain>
    </source>
</reference>
<sequence length="75" mass="8409">MPHTTRINDGPHHSPSRIRINHAAELYGCTPKTIRRMISRGEITGYKFGPRIILVSPEEIESVLRVIPTVSCDDA</sequence>
<comment type="caution">
    <text evidence="2">The sequence shown here is derived from an EMBL/GenBank/DDBJ whole genome shotgun (WGS) entry which is preliminary data.</text>
</comment>
<dbReference type="Pfam" id="PF12728">
    <property type="entry name" value="HTH_17"/>
    <property type="match status" value="1"/>
</dbReference>
<name>A0A5Q6S0Y4_9ACTN</name>
<dbReference type="AlphaFoldDB" id="A0A5Q6S0Y4"/>
<organism evidence="2 3">
    <name type="scientific">Mumia zhuanghuii</name>
    <dbReference type="NCBI Taxonomy" id="2585211"/>
    <lineage>
        <taxon>Bacteria</taxon>
        <taxon>Bacillati</taxon>
        <taxon>Actinomycetota</taxon>
        <taxon>Actinomycetes</taxon>
        <taxon>Propionibacteriales</taxon>
        <taxon>Nocardioidaceae</taxon>
        <taxon>Mumia</taxon>
    </lineage>
</organism>
<evidence type="ECO:0000313" key="3">
    <source>
        <dbReference type="Proteomes" id="UP000307768"/>
    </source>
</evidence>
<dbReference type="EMBL" id="VDFQ02000002">
    <property type="protein sequence ID" value="KAA1423952.1"/>
    <property type="molecule type" value="Genomic_DNA"/>
</dbReference>
<dbReference type="OrthoDB" id="4870800at2"/>
<proteinExistence type="predicted"/>
<dbReference type="SUPFAM" id="SSF46955">
    <property type="entry name" value="Putative DNA-binding domain"/>
    <property type="match status" value="1"/>
</dbReference>
<dbReference type="Proteomes" id="UP000307768">
    <property type="component" value="Unassembled WGS sequence"/>
</dbReference>
<evidence type="ECO:0000313" key="2">
    <source>
        <dbReference type="EMBL" id="KAA1423952.1"/>
    </source>
</evidence>
<dbReference type="InterPro" id="IPR009061">
    <property type="entry name" value="DNA-bd_dom_put_sf"/>
</dbReference>
<gene>
    <name evidence="2" type="ORF">FE697_006685</name>
</gene>
<feature type="domain" description="Helix-turn-helix" evidence="1">
    <location>
        <begin position="20"/>
        <end position="64"/>
    </location>
</feature>
<evidence type="ECO:0000259" key="1">
    <source>
        <dbReference type="Pfam" id="PF12728"/>
    </source>
</evidence>
<dbReference type="RefSeq" id="WP_149769471.1">
    <property type="nucleotide sequence ID" value="NZ_VDFQ02000002.1"/>
</dbReference>
<accession>A0A5Q6S0Y4</accession>
<dbReference type="InterPro" id="IPR041657">
    <property type="entry name" value="HTH_17"/>
</dbReference>